<name>A0A538SCC0_UNCEI</name>
<keyword evidence="6" id="KW-0333">Golgi apparatus</keyword>
<keyword evidence="3 11" id="KW-0808">Transferase</keyword>
<proteinExistence type="predicted"/>
<evidence type="ECO:0000256" key="7">
    <source>
        <dbReference type="ARBA" id="ARBA00023136"/>
    </source>
</evidence>
<dbReference type="FunFam" id="3.90.550.10:FF:000057">
    <property type="entry name" value="Glycosyltransferase-like protein, family 2"/>
    <property type="match status" value="1"/>
</dbReference>
<dbReference type="InterPro" id="IPR029044">
    <property type="entry name" value="Nucleotide-diphossugar_trans"/>
</dbReference>
<feature type="transmembrane region" description="Helical" evidence="10">
    <location>
        <begin position="322"/>
        <end position="343"/>
    </location>
</feature>
<accession>A0A538SCC0</accession>
<evidence type="ECO:0000256" key="10">
    <source>
        <dbReference type="SAM" id="Phobius"/>
    </source>
</evidence>
<dbReference type="EMBL" id="VBOT01000129">
    <property type="protein sequence ID" value="TMQ49013.1"/>
    <property type="molecule type" value="Genomic_DNA"/>
</dbReference>
<evidence type="ECO:0000256" key="9">
    <source>
        <dbReference type="SAM" id="MobiDB-lite"/>
    </source>
</evidence>
<dbReference type="PANTHER" id="PTHR32044">
    <property type="entry name" value="GLUCOMANNAN 4-BETA-MANNOSYLTRANSFERASE 9"/>
    <property type="match status" value="1"/>
</dbReference>
<evidence type="ECO:0000256" key="1">
    <source>
        <dbReference type="ARBA" id="ARBA00004653"/>
    </source>
</evidence>
<reference evidence="11 12" key="1">
    <citation type="journal article" date="2019" name="Nat. Microbiol.">
        <title>Mediterranean grassland soil C-N compound turnover is dependent on rainfall and depth, and is mediated by genomically divergent microorganisms.</title>
        <authorList>
            <person name="Diamond S."/>
            <person name="Andeer P.F."/>
            <person name="Li Z."/>
            <person name="Crits-Christoph A."/>
            <person name="Burstein D."/>
            <person name="Anantharaman K."/>
            <person name="Lane K.R."/>
            <person name="Thomas B.C."/>
            <person name="Pan C."/>
            <person name="Northen T.R."/>
            <person name="Banfield J.F."/>
        </authorList>
    </citation>
    <scope>NUCLEOTIDE SEQUENCE [LARGE SCALE GENOMIC DNA]</scope>
    <source>
        <strain evidence="11">WS_3</strain>
    </source>
</reference>
<gene>
    <name evidence="11" type="ORF">E6K73_10680</name>
</gene>
<dbReference type="GO" id="GO:0016757">
    <property type="term" value="F:glycosyltransferase activity"/>
    <property type="evidence" value="ECO:0007669"/>
    <property type="project" value="UniProtKB-KW"/>
</dbReference>
<keyword evidence="5 10" id="KW-1133">Transmembrane helix</keyword>
<evidence type="ECO:0000256" key="6">
    <source>
        <dbReference type="ARBA" id="ARBA00023034"/>
    </source>
</evidence>
<dbReference type="AlphaFoldDB" id="A0A538SCC0"/>
<dbReference type="Proteomes" id="UP000320184">
    <property type="component" value="Unassembled WGS sequence"/>
</dbReference>
<keyword evidence="4 10" id="KW-0812">Transmembrane</keyword>
<feature type="transmembrane region" description="Helical" evidence="10">
    <location>
        <begin position="451"/>
        <end position="469"/>
    </location>
</feature>
<organism evidence="11 12">
    <name type="scientific">Eiseniibacteriota bacterium</name>
    <dbReference type="NCBI Taxonomy" id="2212470"/>
    <lineage>
        <taxon>Bacteria</taxon>
        <taxon>Candidatus Eiseniibacteriota</taxon>
    </lineage>
</organism>
<evidence type="ECO:0000256" key="2">
    <source>
        <dbReference type="ARBA" id="ARBA00022676"/>
    </source>
</evidence>
<dbReference type="Gene3D" id="3.90.550.10">
    <property type="entry name" value="Spore Coat Polysaccharide Biosynthesis Protein SpsA, Chain A"/>
    <property type="match status" value="1"/>
</dbReference>
<evidence type="ECO:0000256" key="4">
    <source>
        <dbReference type="ARBA" id="ARBA00022692"/>
    </source>
</evidence>
<dbReference type="Pfam" id="PF13641">
    <property type="entry name" value="Glyco_tranf_2_3"/>
    <property type="match status" value="1"/>
</dbReference>
<evidence type="ECO:0000256" key="3">
    <source>
        <dbReference type="ARBA" id="ARBA00022679"/>
    </source>
</evidence>
<keyword evidence="8" id="KW-0961">Cell wall biogenesis/degradation</keyword>
<evidence type="ECO:0000256" key="5">
    <source>
        <dbReference type="ARBA" id="ARBA00022989"/>
    </source>
</evidence>
<feature type="region of interest" description="Disordered" evidence="9">
    <location>
        <begin position="503"/>
        <end position="554"/>
    </location>
</feature>
<feature type="transmembrane region" description="Helical" evidence="10">
    <location>
        <begin position="15"/>
        <end position="38"/>
    </location>
</feature>
<dbReference type="PANTHER" id="PTHR32044:SF80">
    <property type="entry name" value="XYLOGLUCAN GLYCOSYLTRANSFERASE 2-RELATED"/>
    <property type="match status" value="1"/>
</dbReference>
<dbReference type="SUPFAM" id="SSF53448">
    <property type="entry name" value="Nucleotide-diphospho-sugar transferases"/>
    <property type="match status" value="1"/>
</dbReference>
<keyword evidence="2" id="KW-0328">Glycosyltransferase</keyword>
<comment type="caution">
    <text evidence="11">The sequence shown here is derived from an EMBL/GenBank/DDBJ whole genome shotgun (WGS) entry which is preliminary data.</text>
</comment>
<feature type="region of interest" description="Disordered" evidence="9">
    <location>
        <begin position="422"/>
        <end position="445"/>
    </location>
</feature>
<evidence type="ECO:0000313" key="11">
    <source>
        <dbReference type="EMBL" id="TMQ49013.1"/>
    </source>
</evidence>
<keyword evidence="7 10" id="KW-0472">Membrane</keyword>
<feature type="transmembrane region" description="Helical" evidence="10">
    <location>
        <begin position="355"/>
        <end position="378"/>
    </location>
</feature>
<feature type="transmembrane region" description="Helical" evidence="10">
    <location>
        <begin position="475"/>
        <end position="492"/>
    </location>
</feature>
<evidence type="ECO:0000313" key="12">
    <source>
        <dbReference type="Proteomes" id="UP000320184"/>
    </source>
</evidence>
<comment type="subcellular location">
    <subcellularLocation>
        <location evidence="1">Golgi apparatus membrane</location>
        <topology evidence="1">Multi-pass membrane protein</topology>
    </subcellularLocation>
</comment>
<evidence type="ECO:0000256" key="8">
    <source>
        <dbReference type="ARBA" id="ARBA00023316"/>
    </source>
</evidence>
<dbReference type="GO" id="GO:0071555">
    <property type="term" value="P:cell wall organization"/>
    <property type="evidence" value="ECO:0007669"/>
    <property type="project" value="UniProtKB-KW"/>
</dbReference>
<protein>
    <submittedName>
        <fullName evidence="11">Glycosyltransferase</fullName>
    </submittedName>
</protein>
<sequence length="554" mass="60761">MTWCAHVPSFSASPLWALLQGSVVAAYALVQVLVVVYASQRYVTLWRWWRAARSAPPVLPVPGRWPRVTVQLPLYNEPRVVERLIDAVASLDYPRDRLEVQVLDDSTDETTALARAAVERHRLRGLDIVLAHRAGRDGYKAGALASGLERATGELVAVFDADFVPDSDFLERLVPNFEDPRVGMVQARWGHLNRERSLLTVAQAVMLDSHFILEHAVRMRSGLFFNFNGTAGLWRRSCIERSGGWTHDTLTEDLDLSYRAQLQGWRFVFDSAVESPAELPADMEAFKSQQRRWAKGSVQTARKLLPRIMAARLPRRVKLEAFFHLTGNFAYPLLLALALLLLPVMAEVPRLTGRLIGALDLAVIVTGVVPAGLFLAAGQRALGSSGWRTLRDVLAAIVVGAGVSANNARAVLEGLGERLGDWDRTPKAGDQARAPAPPRPRGFPLRGGRQGLVELALAAYFATLTAVAWRHGHAQALPFILLLMTGFGYVGWSSLRATSIPVEGAPQAPRGGRSWETACRGGRSGCRRPPSSGAAPRHKGTPCERSRSRRSRSA</sequence>